<comment type="caution">
    <text evidence="1">The sequence shown here is derived from an EMBL/GenBank/DDBJ whole genome shotgun (WGS) entry which is preliminary data.</text>
</comment>
<evidence type="ECO:0000313" key="2">
    <source>
        <dbReference type="Proteomes" id="UP001497700"/>
    </source>
</evidence>
<dbReference type="Proteomes" id="UP001497700">
    <property type="component" value="Unassembled WGS sequence"/>
</dbReference>
<dbReference type="EMBL" id="MU393570">
    <property type="protein sequence ID" value="KAI4860858.1"/>
    <property type="molecule type" value="Genomic_DNA"/>
</dbReference>
<protein>
    <submittedName>
        <fullName evidence="1">Uncharacterized protein</fullName>
    </submittedName>
</protein>
<gene>
    <name evidence="1" type="ORF">F4820DRAFT_465328</name>
</gene>
<keyword evidence="2" id="KW-1185">Reference proteome</keyword>
<accession>A0ACB9YNB5</accession>
<name>A0ACB9YNB5_9PEZI</name>
<evidence type="ECO:0000313" key="1">
    <source>
        <dbReference type="EMBL" id="KAI4860858.1"/>
    </source>
</evidence>
<reference evidence="1 2" key="1">
    <citation type="journal article" date="2022" name="New Phytol.">
        <title>Ecological generalism drives hyperdiversity of secondary metabolite gene clusters in xylarialean endophytes.</title>
        <authorList>
            <person name="Franco M.E.E."/>
            <person name="Wisecaver J.H."/>
            <person name="Arnold A.E."/>
            <person name="Ju Y.M."/>
            <person name="Slot J.C."/>
            <person name="Ahrendt S."/>
            <person name="Moore L.P."/>
            <person name="Eastman K.E."/>
            <person name="Scott K."/>
            <person name="Konkel Z."/>
            <person name="Mondo S.J."/>
            <person name="Kuo A."/>
            <person name="Hayes R.D."/>
            <person name="Haridas S."/>
            <person name="Andreopoulos B."/>
            <person name="Riley R."/>
            <person name="LaButti K."/>
            <person name="Pangilinan J."/>
            <person name="Lipzen A."/>
            <person name="Amirebrahimi M."/>
            <person name="Yan J."/>
            <person name="Adam C."/>
            <person name="Keymanesh K."/>
            <person name="Ng V."/>
            <person name="Louie K."/>
            <person name="Northen T."/>
            <person name="Drula E."/>
            <person name="Henrissat B."/>
            <person name="Hsieh H.M."/>
            <person name="Youens-Clark K."/>
            <person name="Lutzoni F."/>
            <person name="Miadlikowska J."/>
            <person name="Eastwood D.C."/>
            <person name="Hamelin R.C."/>
            <person name="Grigoriev I.V."/>
            <person name="U'Ren J.M."/>
        </authorList>
    </citation>
    <scope>NUCLEOTIDE SEQUENCE [LARGE SCALE GENOMIC DNA]</scope>
    <source>
        <strain evidence="1 2">CBS 119005</strain>
    </source>
</reference>
<sequence length="89" mass="9835">MKLSLTFSLWAVVALGQFPECTRELAATDECAAVIDANACYNQFRFTNNQTLSCIDGTSNDDRAKKACMCCSCVGQVMCNWVTQSRFNC</sequence>
<organism evidence="1 2">
    <name type="scientific">Hypoxylon rubiginosum</name>
    <dbReference type="NCBI Taxonomy" id="110542"/>
    <lineage>
        <taxon>Eukaryota</taxon>
        <taxon>Fungi</taxon>
        <taxon>Dikarya</taxon>
        <taxon>Ascomycota</taxon>
        <taxon>Pezizomycotina</taxon>
        <taxon>Sordariomycetes</taxon>
        <taxon>Xylariomycetidae</taxon>
        <taxon>Xylariales</taxon>
        <taxon>Hypoxylaceae</taxon>
        <taxon>Hypoxylon</taxon>
    </lineage>
</organism>
<proteinExistence type="predicted"/>